<keyword evidence="1" id="KW-1133">Transmembrane helix</keyword>
<dbReference type="EMBL" id="JAGFWR010000002">
    <property type="protein sequence ID" value="MBO4160613.1"/>
    <property type="molecule type" value="Genomic_DNA"/>
</dbReference>
<proteinExistence type="predicted"/>
<sequence>MSAKTPAAGTRVEGVVLVLILVAVAGFAGAASFTHVKDWTLANSPTGTGQWFGWANAVISELVPIACLLTIRRRRRLGASIGYPLFLLIAAAGLSLAAQLAVAKPGLSGWLLSAVPALAFMALVKLVLAPAPAATDNTSPVAEPAEPIHVQVTEQVTAEPVTPAAITTDPAPITVTRPTKLEPVTAAPVALEPATVPAPEPVDVPTHLLPMARFAAVQHEQNTGAPITPDELADRLDVTPAVAGQLLTTLTGGAR</sequence>
<feature type="transmembrane region" description="Helical" evidence="1">
    <location>
        <begin position="83"/>
        <end position="103"/>
    </location>
</feature>
<name>A0ABS3V4R5_9ACTN</name>
<dbReference type="RefSeq" id="WP_208566255.1">
    <property type="nucleotide sequence ID" value="NZ_JAGFWR010000002.1"/>
</dbReference>
<organism evidence="2 3">
    <name type="scientific">Micromonospora antibiotica</name>
    <dbReference type="NCBI Taxonomy" id="2807623"/>
    <lineage>
        <taxon>Bacteria</taxon>
        <taxon>Bacillati</taxon>
        <taxon>Actinomycetota</taxon>
        <taxon>Actinomycetes</taxon>
        <taxon>Micromonosporales</taxon>
        <taxon>Micromonosporaceae</taxon>
        <taxon>Micromonospora</taxon>
    </lineage>
</organism>
<keyword evidence="3" id="KW-1185">Reference proteome</keyword>
<gene>
    <name evidence="2" type="ORF">JQN83_07260</name>
</gene>
<dbReference type="Proteomes" id="UP000671399">
    <property type="component" value="Unassembled WGS sequence"/>
</dbReference>
<evidence type="ECO:0000313" key="2">
    <source>
        <dbReference type="EMBL" id="MBO4160613.1"/>
    </source>
</evidence>
<evidence type="ECO:0008006" key="4">
    <source>
        <dbReference type="Google" id="ProtNLM"/>
    </source>
</evidence>
<keyword evidence="1" id="KW-0812">Transmembrane</keyword>
<feature type="transmembrane region" description="Helical" evidence="1">
    <location>
        <begin position="51"/>
        <end position="71"/>
    </location>
</feature>
<feature type="transmembrane region" description="Helical" evidence="1">
    <location>
        <begin position="12"/>
        <end position="31"/>
    </location>
</feature>
<keyword evidence="1" id="KW-0472">Membrane</keyword>
<accession>A0ABS3V4R5</accession>
<feature type="transmembrane region" description="Helical" evidence="1">
    <location>
        <begin position="109"/>
        <end position="128"/>
    </location>
</feature>
<comment type="caution">
    <text evidence="2">The sequence shown here is derived from an EMBL/GenBank/DDBJ whole genome shotgun (WGS) entry which is preliminary data.</text>
</comment>
<protein>
    <recommendedName>
        <fullName evidence="4">DUF2637 domain-containing protein</fullName>
    </recommendedName>
</protein>
<evidence type="ECO:0000256" key="1">
    <source>
        <dbReference type="SAM" id="Phobius"/>
    </source>
</evidence>
<reference evidence="2 3" key="1">
    <citation type="submission" date="2021-03" db="EMBL/GenBank/DDBJ databases">
        <authorList>
            <person name="Lee D.-H."/>
        </authorList>
    </citation>
    <scope>NUCLEOTIDE SEQUENCE [LARGE SCALE GENOMIC DNA]</scope>
    <source>
        <strain evidence="2 3">MMS20-R2-23</strain>
    </source>
</reference>
<evidence type="ECO:0000313" key="3">
    <source>
        <dbReference type="Proteomes" id="UP000671399"/>
    </source>
</evidence>